<dbReference type="EMBL" id="JAXLQG010000026">
    <property type="protein sequence ID" value="KAK5528441.1"/>
    <property type="molecule type" value="Genomic_DNA"/>
</dbReference>
<dbReference type="AlphaFoldDB" id="A0AAV9PWN8"/>
<name>A0AAV9PWN8_9PEZI</name>
<accession>A0AAV9PWN8</accession>
<keyword evidence="2" id="KW-1185">Reference proteome</keyword>
<reference evidence="1 2" key="1">
    <citation type="submission" date="2023-06" db="EMBL/GenBank/DDBJ databases">
        <title>Black Yeasts Isolated from many extreme environments.</title>
        <authorList>
            <person name="Coleine C."/>
            <person name="Stajich J.E."/>
            <person name="Selbmann L."/>
        </authorList>
    </citation>
    <scope>NUCLEOTIDE SEQUENCE [LARGE SCALE GENOMIC DNA]</scope>
    <source>
        <strain evidence="1 2">CCFEE 5887</strain>
    </source>
</reference>
<comment type="caution">
    <text evidence="1">The sequence shown here is derived from an EMBL/GenBank/DDBJ whole genome shotgun (WGS) entry which is preliminary data.</text>
</comment>
<dbReference type="Proteomes" id="UP001345827">
    <property type="component" value="Unassembled WGS sequence"/>
</dbReference>
<gene>
    <name evidence="1" type="ORF">LTR25_010440</name>
</gene>
<protein>
    <submittedName>
        <fullName evidence="1">Uncharacterized protein</fullName>
    </submittedName>
</protein>
<organism evidence="1 2">
    <name type="scientific">Vermiconidia calcicola</name>
    <dbReference type="NCBI Taxonomy" id="1690605"/>
    <lineage>
        <taxon>Eukaryota</taxon>
        <taxon>Fungi</taxon>
        <taxon>Dikarya</taxon>
        <taxon>Ascomycota</taxon>
        <taxon>Pezizomycotina</taxon>
        <taxon>Dothideomycetes</taxon>
        <taxon>Dothideomycetidae</taxon>
        <taxon>Mycosphaerellales</taxon>
        <taxon>Extremaceae</taxon>
        <taxon>Vermiconidia</taxon>
    </lineage>
</organism>
<sequence>MATRYFSATRIVLSSEVAAADMYSYILQACRRLILHHPDCGYIPSGSKEKFHQTLPAGPHLQFHPLLSGASIQPVTYKTVFRKRGAPIMRRSSTVK</sequence>
<proteinExistence type="predicted"/>
<evidence type="ECO:0000313" key="2">
    <source>
        <dbReference type="Proteomes" id="UP001345827"/>
    </source>
</evidence>
<evidence type="ECO:0000313" key="1">
    <source>
        <dbReference type="EMBL" id="KAK5528441.1"/>
    </source>
</evidence>